<keyword evidence="4 10" id="KW-0808">Transferase</keyword>
<feature type="domain" description="Glycosyltransferase RgtA/B/C/D-like" evidence="9">
    <location>
        <begin position="74"/>
        <end position="231"/>
    </location>
</feature>
<dbReference type="GO" id="GO:0005886">
    <property type="term" value="C:plasma membrane"/>
    <property type="evidence" value="ECO:0007669"/>
    <property type="project" value="UniProtKB-SubCell"/>
</dbReference>
<evidence type="ECO:0000313" key="11">
    <source>
        <dbReference type="Proteomes" id="UP000064893"/>
    </source>
</evidence>
<dbReference type="KEGG" id="blq:L21SP5_00606"/>
<feature type="transmembrane region" description="Helical" evidence="8">
    <location>
        <begin position="151"/>
        <end position="169"/>
    </location>
</feature>
<keyword evidence="3" id="KW-0328">Glycosyltransferase</keyword>
<dbReference type="GO" id="GO:0016763">
    <property type="term" value="F:pentosyltransferase activity"/>
    <property type="evidence" value="ECO:0007669"/>
    <property type="project" value="TreeGrafter"/>
</dbReference>
<organism evidence="10 11">
    <name type="scientific">Salinivirga cyanobacteriivorans</name>
    <dbReference type="NCBI Taxonomy" id="1307839"/>
    <lineage>
        <taxon>Bacteria</taxon>
        <taxon>Pseudomonadati</taxon>
        <taxon>Bacteroidota</taxon>
        <taxon>Bacteroidia</taxon>
        <taxon>Bacteroidales</taxon>
        <taxon>Salinivirgaceae</taxon>
        <taxon>Salinivirga</taxon>
    </lineage>
</organism>
<feature type="transmembrane region" description="Helical" evidence="8">
    <location>
        <begin position="20"/>
        <end position="37"/>
    </location>
</feature>
<accession>A0A0S2HW90</accession>
<feature type="transmembrane region" description="Helical" evidence="8">
    <location>
        <begin position="174"/>
        <end position="190"/>
    </location>
</feature>
<feature type="transmembrane region" description="Helical" evidence="8">
    <location>
        <begin position="126"/>
        <end position="145"/>
    </location>
</feature>
<dbReference type="PANTHER" id="PTHR33908">
    <property type="entry name" value="MANNOSYLTRANSFERASE YKCB-RELATED"/>
    <property type="match status" value="1"/>
</dbReference>
<feature type="transmembrane region" description="Helical" evidence="8">
    <location>
        <begin position="309"/>
        <end position="327"/>
    </location>
</feature>
<feature type="transmembrane region" description="Helical" evidence="8">
    <location>
        <begin position="333"/>
        <end position="351"/>
    </location>
</feature>
<proteinExistence type="predicted"/>
<feature type="transmembrane region" description="Helical" evidence="8">
    <location>
        <begin position="420"/>
        <end position="442"/>
    </location>
</feature>
<evidence type="ECO:0000256" key="7">
    <source>
        <dbReference type="ARBA" id="ARBA00023136"/>
    </source>
</evidence>
<gene>
    <name evidence="10" type="ORF">L21SP5_00606</name>
</gene>
<keyword evidence="2" id="KW-1003">Cell membrane</keyword>
<comment type="subcellular location">
    <subcellularLocation>
        <location evidence="1">Cell membrane</location>
        <topology evidence="1">Multi-pass membrane protein</topology>
    </subcellularLocation>
</comment>
<evidence type="ECO:0000256" key="4">
    <source>
        <dbReference type="ARBA" id="ARBA00022679"/>
    </source>
</evidence>
<dbReference type="EMBL" id="CP013118">
    <property type="protein sequence ID" value="ALO14278.1"/>
    <property type="molecule type" value="Genomic_DNA"/>
</dbReference>
<protein>
    <submittedName>
        <fullName evidence="10">4-amino-4-deoxy-L-arabinose transferase</fullName>
    </submittedName>
</protein>
<dbReference type="InterPro" id="IPR038731">
    <property type="entry name" value="RgtA/B/C-like"/>
</dbReference>
<dbReference type="AlphaFoldDB" id="A0A0S2HW90"/>
<sequence>MQFGYICAINFICYSMEKKILLALILITLLTGLFSHLDKIGLRAEEPRRAIVGIETYVTGNLIVPQIHNETYYNKPPVYNWIIALFYLIFQSFSEWVVRLPGILFFLLTGWTIYKATKNHLGKETALLGSLFYFTSADLLFYGTINAGEIDIFYALIVVLHALAIFRYFHRKAYLAMFLISYLLTFIGVMTKGIPSLAFQAITILAICLYYRKWKLLFSWQHIAGIIMLFTLLGGYFYLYNQQANLEGFLAQQFAESSDKSFNEGSLSSILTSIFDFPYQLLLLVMPWSLLLITFILRKVRKGYSSNKLLVFSALFVLTNIIIYWISPGVRNRYLYMFLPFLAIMAAWIFAKLPSLKKPARLDYYFPVAGLVLSLIAVLIFPFFKNVSQHVDYKWIYTSVFSVVIAFTLFYAIRKPKLAIYLFILALTMGRIWFNLSVLPFLEHRSTAIEYENHVKNMNQITNKQQIFWTGAPLTYEPELKMGGQVLLKEQFDIPPTLPYGIPYYQFKHSGYIMDYDTIIRPNRYYLGPDTMIQHKNIDTLYDFTEKWHNRKLILFKKKG</sequence>
<evidence type="ECO:0000313" key="10">
    <source>
        <dbReference type="EMBL" id="ALO14278.1"/>
    </source>
</evidence>
<evidence type="ECO:0000256" key="3">
    <source>
        <dbReference type="ARBA" id="ARBA00022676"/>
    </source>
</evidence>
<dbReference type="GO" id="GO:0010041">
    <property type="term" value="P:response to iron(III) ion"/>
    <property type="evidence" value="ECO:0007669"/>
    <property type="project" value="TreeGrafter"/>
</dbReference>
<keyword evidence="7 8" id="KW-0472">Membrane</keyword>
<feature type="transmembrane region" description="Helical" evidence="8">
    <location>
        <begin position="363"/>
        <end position="383"/>
    </location>
</feature>
<keyword evidence="5 8" id="KW-0812">Transmembrane</keyword>
<dbReference type="InterPro" id="IPR050297">
    <property type="entry name" value="LipidA_mod_glycosyltrf_83"/>
</dbReference>
<dbReference type="STRING" id="1307839.L21SP5_00606"/>
<evidence type="ECO:0000256" key="5">
    <source>
        <dbReference type="ARBA" id="ARBA00022692"/>
    </source>
</evidence>
<dbReference type="PANTHER" id="PTHR33908:SF3">
    <property type="entry name" value="UNDECAPRENYL PHOSPHATE-ALPHA-4-AMINO-4-DEOXY-L-ARABINOSE ARABINOSYL TRANSFERASE"/>
    <property type="match status" value="1"/>
</dbReference>
<dbReference type="GO" id="GO:0009103">
    <property type="term" value="P:lipopolysaccharide biosynthetic process"/>
    <property type="evidence" value="ECO:0007669"/>
    <property type="project" value="UniProtKB-ARBA"/>
</dbReference>
<dbReference type="Proteomes" id="UP000064893">
    <property type="component" value="Chromosome"/>
</dbReference>
<feature type="transmembrane region" description="Helical" evidence="8">
    <location>
        <begin position="96"/>
        <end position="114"/>
    </location>
</feature>
<evidence type="ECO:0000256" key="6">
    <source>
        <dbReference type="ARBA" id="ARBA00022989"/>
    </source>
</evidence>
<feature type="transmembrane region" description="Helical" evidence="8">
    <location>
        <begin position="196"/>
        <end position="211"/>
    </location>
</feature>
<evidence type="ECO:0000259" key="9">
    <source>
        <dbReference type="Pfam" id="PF13231"/>
    </source>
</evidence>
<evidence type="ECO:0000256" key="1">
    <source>
        <dbReference type="ARBA" id="ARBA00004651"/>
    </source>
</evidence>
<reference evidence="10 11" key="1">
    <citation type="submission" date="2015-11" db="EMBL/GenBank/DDBJ databases">
        <title>Description and complete genome sequence of a novel strain predominating in hypersaline microbial mats and representing a new family of the Bacteriodetes phylum.</title>
        <authorList>
            <person name="Spring S."/>
            <person name="Bunk B."/>
            <person name="Sproer C."/>
            <person name="Klenk H.-P."/>
        </authorList>
    </citation>
    <scope>NUCLEOTIDE SEQUENCE [LARGE SCALE GENOMIC DNA]</scope>
    <source>
        <strain evidence="10 11">L21-Spi-D4</strain>
    </source>
</reference>
<feature type="transmembrane region" description="Helical" evidence="8">
    <location>
        <begin position="277"/>
        <end position="297"/>
    </location>
</feature>
<evidence type="ECO:0000256" key="2">
    <source>
        <dbReference type="ARBA" id="ARBA00022475"/>
    </source>
</evidence>
<dbReference type="Pfam" id="PF13231">
    <property type="entry name" value="PMT_2"/>
    <property type="match status" value="1"/>
</dbReference>
<keyword evidence="6 8" id="KW-1133">Transmembrane helix</keyword>
<feature type="transmembrane region" description="Helical" evidence="8">
    <location>
        <begin position="223"/>
        <end position="240"/>
    </location>
</feature>
<evidence type="ECO:0000256" key="8">
    <source>
        <dbReference type="SAM" id="Phobius"/>
    </source>
</evidence>
<keyword evidence="11" id="KW-1185">Reference proteome</keyword>
<feature type="transmembrane region" description="Helical" evidence="8">
    <location>
        <begin position="395"/>
        <end position="413"/>
    </location>
</feature>
<name>A0A0S2HW90_9BACT</name>